<sequence>MSKENQETKSHSHTNNKNTVHVNNNFNLTINLGDSLNLLALIGSIYLIRTLTKKRKQTPKQEKM</sequence>
<protein>
    <submittedName>
        <fullName evidence="3">Uncharacterized protein</fullName>
    </submittedName>
</protein>
<keyword evidence="2" id="KW-1133">Transmembrane helix</keyword>
<reference evidence="4" key="1">
    <citation type="submission" date="2020-07" db="EMBL/GenBank/DDBJ databases">
        <authorList>
            <person name="Partida-Martinez L."/>
            <person name="Huntemann M."/>
            <person name="Clum A."/>
            <person name="Wang J."/>
            <person name="Palaniappan K."/>
            <person name="Ritter S."/>
            <person name="Chen I.-M."/>
            <person name="Stamatis D."/>
            <person name="Reddy T."/>
            <person name="O'Malley R."/>
            <person name="Daum C."/>
            <person name="Shapiro N."/>
            <person name="Ivanova N."/>
            <person name="Kyrpides N."/>
            <person name="Woyke T."/>
        </authorList>
    </citation>
    <scope>NUCLEOTIDE SEQUENCE [LARGE SCALE GENOMIC DNA]</scope>
    <source>
        <strain evidence="4">AT2.8</strain>
    </source>
</reference>
<evidence type="ECO:0000313" key="3">
    <source>
        <dbReference type="EMBL" id="NYE06828.1"/>
    </source>
</evidence>
<organism evidence="3 4">
    <name type="scientific">Neobacillus niacini</name>
    <dbReference type="NCBI Taxonomy" id="86668"/>
    <lineage>
        <taxon>Bacteria</taxon>
        <taxon>Bacillati</taxon>
        <taxon>Bacillota</taxon>
        <taxon>Bacilli</taxon>
        <taxon>Bacillales</taxon>
        <taxon>Bacillaceae</taxon>
        <taxon>Neobacillus</taxon>
    </lineage>
</organism>
<accession>A0A852THU4</accession>
<keyword evidence="2" id="KW-0472">Membrane</keyword>
<name>A0A852THU4_9BACI</name>
<reference evidence="4" key="2">
    <citation type="submission" date="2020-08" db="EMBL/GenBank/DDBJ databases">
        <title>The Agave Microbiome: Exploring the role of microbial communities in plant adaptations to desert environments.</title>
        <authorList>
            <person name="Partida-Martinez L.P."/>
        </authorList>
    </citation>
    <scope>NUCLEOTIDE SEQUENCE [LARGE SCALE GENOMIC DNA]</scope>
    <source>
        <strain evidence="4">AT2.8</strain>
    </source>
</reference>
<dbReference type="AlphaFoldDB" id="A0A852THU4"/>
<dbReference type="Proteomes" id="UP000548423">
    <property type="component" value="Unassembled WGS sequence"/>
</dbReference>
<dbReference type="EMBL" id="JACCBX010000007">
    <property type="protein sequence ID" value="NYE06828.1"/>
    <property type="molecule type" value="Genomic_DNA"/>
</dbReference>
<feature type="compositionally biased region" description="Basic and acidic residues" evidence="1">
    <location>
        <begin position="1"/>
        <end position="10"/>
    </location>
</feature>
<evidence type="ECO:0000313" key="4">
    <source>
        <dbReference type="Proteomes" id="UP000548423"/>
    </source>
</evidence>
<evidence type="ECO:0000256" key="1">
    <source>
        <dbReference type="SAM" id="MobiDB-lite"/>
    </source>
</evidence>
<comment type="caution">
    <text evidence="3">The sequence shown here is derived from an EMBL/GenBank/DDBJ whole genome shotgun (WGS) entry which is preliminary data.</text>
</comment>
<keyword evidence="2" id="KW-0812">Transmembrane</keyword>
<evidence type="ECO:0000256" key="2">
    <source>
        <dbReference type="SAM" id="Phobius"/>
    </source>
</evidence>
<proteinExistence type="predicted"/>
<gene>
    <name evidence="3" type="ORF">F4694_003608</name>
</gene>
<feature type="transmembrane region" description="Helical" evidence="2">
    <location>
        <begin position="28"/>
        <end position="48"/>
    </location>
</feature>
<feature type="region of interest" description="Disordered" evidence="1">
    <location>
        <begin position="1"/>
        <end position="21"/>
    </location>
</feature>